<gene>
    <name evidence="2" type="ORF">MAPG_06290</name>
</gene>
<dbReference type="eggNOG" id="ENOG502T02S">
    <property type="taxonomic scope" value="Eukaryota"/>
</dbReference>
<evidence type="ECO:0000256" key="1">
    <source>
        <dbReference type="SAM" id="MobiDB-lite"/>
    </source>
</evidence>
<dbReference type="EMBL" id="ADBL01001515">
    <property type="status" value="NOT_ANNOTATED_CDS"/>
    <property type="molecule type" value="Genomic_DNA"/>
</dbReference>
<evidence type="ECO:0000313" key="4">
    <source>
        <dbReference type="Proteomes" id="UP000011715"/>
    </source>
</evidence>
<feature type="region of interest" description="Disordered" evidence="1">
    <location>
        <begin position="163"/>
        <end position="200"/>
    </location>
</feature>
<evidence type="ECO:0000313" key="3">
    <source>
        <dbReference type="EnsemblFungi" id="MAPG_06290T0"/>
    </source>
</evidence>
<feature type="region of interest" description="Disordered" evidence="1">
    <location>
        <begin position="226"/>
        <end position="306"/>
    </location>
</feature>
<sequence length="339" mass="36597">MFAPTANSLKRGREDEAACDTADGGMLGFTEHRNKRLHTLPLRGGPSLGTWSPPSTIPESFSQHMPNAITPSDSESDEAAGQFGRFAPLQHEQLQSRSHYQDADVDMMMDSVEDESGSSNATANLEPGSFHPDSVGTSINGRMPTPILPSFAAQVRGNNWGGAAGNVMQSGNTADHQPQYVNHADGSFTSSPRGMSMVTTPVHDRTVPRSLEHSSAMMADWSMVQNRPLPSPISESGGEEIGSPDMDSVGTRALPSSPPQEHPNLHQYAQHSPPQQRQGSPGAESTSPSPKKGHTRSRHTVNNWTQNLGMKKSFSIGYRADCEKCRLKVPGHFNHIIVS</sequence>
<dbReference type="EMBL" id="ADBL01001516">
    <property type="status" value="NOT_ANNOTATED_CDS"/>
    <property type="molecule type" value="Genomic_DNA"/>
</dbReference>
<feature type="compositionally biased region" description="Polar residues" evidence="1">
    <location>
        <begin position="187"/>
        <end position="199"/>
    </location>
</feature>
<reference evidence="2" key="3">
    <citation type="submission" date="2011-03" db="EMBL/GenBank/DDBJ databases">
        <title>Annotation of Magnaporthe poae ATCC 64411.</title>
        <authorList>
            <person name="Ma L.-J."/>
            <person name="Dead R."/>
            <person name="Young S.K."/>
            <person name="Zeng Q."/>
            <person name="Gargeya S."/>
            <person name="Fitzgerald M."/>
            <person name="Haas B."/>
            <person name="Abouelleil A."/>
            <person name="Alvarado L."/>
            <person name="Arachchi H.M."/>
            <person name="Berlin A."/>
            <person name="Brown A."/>
            <person name="Chapman S.B."/>
            <person name="Chen Z."/>
            <person name="Dunbar C."/>
            <person name="Freedman E."/>
            <person name="Gearin G."/>
            <person name="Gellesch M."/>
            <person name="Goldberg J."/>
            <person name="Griggs A."/>
            <person name="Gujja S."/>
            <person name="Heiman D."/>
            <person name="Howarth C."/>
            <person name="Larson L."/>
            <person name="Lui A."/>
            <person name="MacDonald P.J.P."/>
            <person name="Mehta T."/>
            <person name="Montmayeur A."/>
            <person name="Murphy C."/>
            <person name="Neiman D."/>
            <person name="Pearson M."/>
            <person name="Priest M."/>
            <person name="Roberts A."/>
            <person name="Saif S."/>
            <person name="Shea T."/>
            <person name="Shenoy N."/>
            <person name="Sisk P."/>
            <person name="Stolte C."/>
            <person name="Sykes S."/>
            <person name="Yandava C."/>
            <person name="Wortman J."/>
            <person name="Nusbaum C."/>
            <person name="Birren B."/>
        </authorList>
    </citation>
    <scope>NUCLEOTIDE SEQUENCE</scope>
    <source>
        <strain evidence="2">ATCC 64411</strain>
    </source>
</reference>
<dbReference type="Proteomes" id="UP000011715">
    <property type="component" value="Unassembled WGS sequence"/>
</dbReference>
<feature type="region of interest" description="Disordered" evidence="1">
    <location>
        <begin position="1"/>
        <end position="20"/>
    </location>
</feature>
<reference evidence="2" key="2">
    <citation type="submission" date="2010-05" db="EMBL/GenBank/DDBJ databases">
        <title>The Genome Sequence of Magnaporthe poae strain ATCC 64411.</title>
        <authorList>
            <consortium name="The Broad Institute Genome Sequencing Platform"/>
            <consortium name="Broad Institute Genome Sequencing Center for Infectious Disease"/>
            <person name="Ma L.-J."/>
            <person name="Dead R."/>
            <person name="Young S."/>
            <person name="Zeng Q."/>
            <person name="Koehrsen M."/>
            <person name="Alvarado L."/>
            <person name="Berlin A."/>
            <person name="Chapman S.B."/>
            <person name="Chen Z."/>
            <person name="Freedman E."/>
            <person name="Gellesch M."/>
            <person name="Goldberg J."/>
            <person name="Griggs A."/>
            <person name="Gujja S."/>
            <person name="Heilman E.R."/>
            <person name="Heiman D."/>
            <person name="Hepburn T."/>
            <person name="Howarth C."/>
            <person name="Jen D."/>
            <person name="Larson L."/>
            <person name="Mehta T."/>
            <person name="Neiman D."/>
            <person name="Pearson M."/>
            <person name="Roberts A."/>
            <person name="Saif S."/>
            <person name="Shea T."/>
            <person name="Shenoy N."/>
            <person name="Sisk P."/>
            <person name="Stolte C."/>
            <person name="Sykes S."/>
            <person name="Walk T."/>
            <person name="White J."/>
            <person name="Yandava C."/>
            <person name="Haas B."/>
            <person name="Nusbaum C."/>
            <person name="Birren B."/>
        </authorList>
    </citation>
    <scope>NUCLEOTIDE SEQUENCE</scope>
    <source>
        <strain evidence="2">ATCC 64411</strain>
    </source>
</reference>
<dbReference type="OrthoDB" id="2446291at2759"/>
<reference evidence="4" key="1">
    <citation type="submission" date="2010-05" db="EMBL/GenBank/DDBJ databases">
        <title>The genome sequence of Magnaporthe poae strain ATCC 64411.</title>
        <authorList>
            <person name="Ma L.-J."/>
            <person name="Dead R."/>
            <person name="Young S."/>
            <person name="Zeng Q."/>
            <person name="Koehrsen M."/>
            <person name="Alvarado L."/>
            <person name="Berlin A."/>
            <person name="Chapman S.B."/>
            <person name="Chen Z."/>
            <person name="Freedman E."/>
            <person name="Gellesch M."/>
            <person name="Goldberg J."/>
            <person name="Griggs A."/>
            <person name="Gujja S."/>
            <person name="Heilman E.R."/>
            <person name="Heiman D."/>
            <person name="Hepburn T."/>
            <person name="Howarth C."/>
            <person name="Jen D."/>
            <person name="Larson L."/>
            <person name="Mehta T."/>
            <person name="Neiman D."/>
            <person name="Pearson M."/>
            <person name="Roberts A."/>
            <person name="Saif S."/>
            <person name="Shea T."/>
            <person name="Shenoy N."/>
            <person name="Sisk P."/>
            <person name="Stolte C."/>
            <person name="Sykes S."/>
            <person name="Walk T."/>
            <person name="White J."/>
            <person name="Yandava C."/>
            <person name="Haas B."/>
            <person name="Nusbaum C."/>
            <person name="Birren B."/>
        </authorList>
    </citation>
    <scope>NUCLEOTIDE SEQUENCE [LARGE SCALE GENOMIC DNA]</scope>
    <source>
        <strain evidence="4">ATCC 64411 / 73-15</strain>
    </source>
</reference>
<dbReference type="EMBL" id="GL876970">
    <property type="protein sequence ID" value="KLU87289.1"/>
    <property type="molecule type" value="Genomic_DNA"/>
</dbReference>
<dbReference type="AlphaFoldDB" id="A0A0C4E1M5"/>
<reference evidence="3" key="5">
    <citation type="submission" date="2015-06" db="UniProtKB">
        <authorList>
            <consortium name="EnsemblFungi"/>
        </authorList>
    </citation>
    <scope>IDENTIFICATION</scope>
    <source>
        <strain evidence="3">ATCC 64411</strain>
    </source>
</reference>
<dbReference type="OMA" id="GHFNHIV"/>
<keyword evidence="4" id="KW-1185">Reference proteome</keyword>
<reference evidence="3" key="4">
    <citation type="journal article" date="2015" name="G3 (Bethesda)">
        <title>Genome sequences of three phytopathogenic species of the Magnaporthaceae family of fungi.</title>
        <authorList>
            <person name="Okagaki L.H."/>
            <person name="Nunes C.C."/>
            <person name="Sailsbery J."/>
            <person name="Clay B."/>
            <person name="Brown D."/>
            <person name="John T."/>
            <person name="Oh Y."/>
            <person name="Young N."/>
            <person name="Fitzgerald M."/>
            <person name="Haas B.J."/>
            <person name="Zeng Q."/>
            <person name="Young S."/>
            <person name="Adiconis X."/>
            <person name="Fan L."/>
            <person name="Levin J.Z."/>
            <person name="Mitchell T.K."/>
            <person name="Okubara P.A."/>
            <person name="Farman M.L."/>
            <person name="Kohn L.M."/>
            <person name="Birren B."/>
            <person name="Ma L.-J."/>
            <person name="Dean R.A."/>
        </authorList>
    </citation>
    <scope>NUCLEOTIDE SEQUENCE</scope>
    <source>
        <strain evidence="3">ATCC 64411 / 73-15</strain>
    </source>
</reference>
<feature type="region of interest" description="Disordered" evidence="1">
    <location>
        <begin position="60"/>
        <end position="79"/>
    </location>
</feature>
<dbReference type="VEuPathDB" id="FungiDB:MAPG_06290"/>
<dbReference type="EnsemblFungi" id="MAPG_06290T0">
    <property type="protein sequence ID" value="MAPG_06290T0"/>
    <property type="gene ID" value="MAPG_06290"/>
</dbReference>
<feature type="compositionally biased region" description="Polar residues" evidence="1">
    <location>
        <begin position="60"/>
        <end position="73"/>
    </location>
</feature>
<name>A0A0C4E1M5_MAGP6</name>
<evidence type="ECO:0000313" key="2">
    <source>
        <dbReference type="EMBL" id="KLU87289.1"/>
    </source>
</evidence>
<feature type="compositionally biased region" description="Polar residues" evidence="1">
    <location>
        <begin position="267"/>
        <end position="289"/>
    </location>
</feature>
<feature type="compositionally biased region" description="Polar residues" evidence="1">
    <location>
        <begin position="167"/>
        <end position="180"/>
    </location>
</feature>
<protein>
    <submittedName>
        <fullName evidence="2 3">Uncharacterized protein</fullName>
    </submittedName>
</protein>
<proteinExistence type="predicted"/>
<organism evidence="3 4">
    <name type="scientific">Magnaporthiopsis poae (strain ATCC 64411 / 73-15)</name>
    <name type="common">Kentucky bluegrass fungus</name>
    <name type="synonym">Magnaporthe poae</name>
    <dbReference type="NCBI Taxonomy" id="644358"/>
    <lineage>
        <taxon>Eukaryota</taxon>
        <taxon>Fungi</taxon>
        <taxon>Dikarya</taxon>
        <taxon>Ascomycota</taxon>
        <taxon>Pezizomycotina</taxon>
        <taxon>Sordariomycetes</taxon>
        <taxon>Sordariomycetidae</taxon>
        <taxon>Magnaporthales</taxon>
        <taxon>Magnaporthaceae</taxon>
        <taxon>Magnaporthiopsis</taxon>
    </lineage>
</organism>
<accession>A0A0C4E1M5</accession>